<keyword evidence="1" id="KW-0812">Transmembrane</keyword>
<sequence length="271" mass="30104">MDSKLIWIIVVIAAAAAVYVFMREKINLRKAAGGEDKERLRKAVARALPGESGYQVAYGHFEKEVHYGRRTYVTYYSYALACDAGRIWVIPLSFDKELILPGEPILITEDILGVADVSIKKDREGRIRRVDCALYDKGGASLLDCVVEVNNTRKDSYHHVNIIQEEECARFGRLTGEIAARINRGNEELQAQVHARENSARKASVLGTFGIVFSIIFPPVGLVLSIMGLRHIQKSSRGKNALKASLILCRAALVLSIIFTFAEAAFLFMST</sequence>
<evidence type="ECO:0008006" key="4">
    <source>
        <dbReference type="Google" id="ProtNLM"/>
    </source>
</evidence>
<feature type="transmembrane region" description="Helical" evidence="1">
    <location>
        <begin position="244"/>
        <end position="268"/>
    </location>
</feature>
<proteinExistence type="predicted"/>
<evidence type="ECO:0000313" key="2">
    <source>
        <dbReference type="EMBL" id="ODM11370.1"/>
    </source>
</evidence>
<reference evidence="2 3" key="1">
    <citation type="submission" date="2016-07" db="EMBL/GenBank/DDBJ databases">
        <title>Characterization of isolates of Eisenbergiella tayi derived from blood cultures, using whole genome sequencing.</title>
        <authorList>
            <person name="Burdz T."/>
            <person name="Wiebe D."/>
            <person name="Huynh C."/>
            <person name="Bernard K."/>
        </authorList>
    </citation>
    <scope>NUCLEOTIDE SEQUENCE [LARGE SCALE GENOMIC DNA]</scope>
    <source>
        <strain evidence="2 3">NML 120489</strain>
    </source>
</reference>
<protein>
    <recommendedName>
        <fullName evidence="4">DUF4190 domain-containing protein</fullName>
    </recommendedName>
</protein>
<dbReference type="GeneID" id="93300967"/>
<name>A0A1E3ARQ4_9FIRM</name>
<organism evidence="2 3">
    <name type="scientific">Eisenbergiella tayi</name>
    <dbReference type="NCBI Taxonomy" id="1432052"/>
    <lineage>
        <taxon>Bacteria</taxon>
        <taxon>Bacillati</taxon>
        <taxon>Bacillota</taxon>
        <taxon>Clostridia</taxon>
        <taxon>Lachnospirales</taxon>
        <taxon>Lachnospiraceae</taxon>
        <taxon>Eisenbergiella</taxon>
    </lineage>
</organism>
<dbReference type="EMBL" id="MCGI01000002">
    <property type="protein sequence ID" value="ODM11370.1"/>
    <property type="molecule type" value="Genomic_DNA"/>
</dbReference>
<dbReference type="Proteomes" id="UP000095003">
    <property type="component" value="Unassembled WGS sequence"/>
</dbReference>
<evidence type="ECO:0000313" key="3">
    <source>
        <dbReference type="Proteomes" id="UP000095003"/>
    </source>
</evidence>
<accession>A0A1E3ARQ4</accession>
<feature type="transmembrane region" description="Helical" evidence="1">
    <location>
        <begin position="6"/>
        <end position="22"/>
    </location>
</feature>
<dbReference type="RefSeq" id="WP_069156691.1">
    <property type="nucleotide sequence ID" value="NZ_MCGI01000002.1"/>
</dbReference>
<evidence type="ECO:0000256" key="1">
    <source>
        <dbReference type="SAM" id="Phobius"/>
    </source>
</evidence>
<keyword evidence="1" id="KW-1133">Transmembrane helix</keyword>
<feature type="transmembrane region" description="Helical" evidence="1">
    <location>
        <begin position="205"/>
        <end position="232"/>
    </location>
</feature>
<gene>
    <name evidence="2" type="ORF">BEH84_01979</name>
</gene>
<comment type="caution">
    <text evidence="2">The sequence shown here is derived from an EMBL/GenBank/DDBJ whole genome shotgun (WGS) entry which is preliminary data.</text>
</comment>
<keyword evidence="1" id="KW-0472">Membrane</keyword>
<dbReference type="AlphaFoldDB" id="A0A1E3ARQ4"/>